<dbReference type="InterPro" id="IPR040085">
    <property type="entry name" value="MJ0674-like"/>
</dbReference>
<feature type="compositionally biased region" description="Polar residues" evidence="5">
    <location>
        <begin position="9"/>
        <end position="29"/>
    </location>
</feature>
<evidence type="ECO:0000256" key="3">
    <source>
        <dbReference type="ARBA" id="ARBA00023004"/>
    </source>
</evidence>
<evidence type="ECO:0000256" key="1">
    <source>
        <dbReference type="ARBA" id="ARBA00022691"/>
    </source>
</evidence>
<evidence type="ECO:0000256" key="4">
    <source>
        <dbReference type="ARBA" id="ARBA00023014"/>
    </source>
</evidence>
<keyword evidence="3" id="KW-0408">Iron</keyword>
<keyword evidence="8" id="KW-1185">Reference proteome</keyword>
<reference evidence="7 8" key="1">
    <citation type="submission" date="2010-08" db="EMBL/GenBank/DDBJ databases">
        <authorList>
            <person name="Durkin A.S."/>
            <person name="Madupu R."/>
            <person name="Torralba M."/>
            <person name="Gillis M."/>
            <person name="Methe B."/>
            <person name="Sutton G."/>
            <person name="Nelson K.E."/>
        </authorList>
    </citation>
    <scope>NUCLEOTIDE SEQUENCE [LARGE SCALE GENOMIC DNA]</scope>
    <source>
        <strain evidence="7 8">PB189-T1-4</strain>
    </source>
</reference>
<proteinExistence type="predicted"/>
<keyword evidence="2" id="KW-0479">Metal-binding</keyword>
<gene>
    <name evidence="7" type="ORF">HMPREF9248_0656</name>
</gene>
<keyword evidence="1" id="KW-0949">S-adenosyl-L-methionine</keyword>
<dbReference type="SFLD" id="SFLDS00029">
    <property type="entry name" value="Radical_SAM"/>
    <property type="match status" value="1"/>
</dbReference>
<feature type="region of interest" description="Disordered" evidence="5">
    <location>
        <begin position="8"/>
        <end position="39"/>
    </location>
</feature>
<dbReference type="EMBL" id="AEDQ01000033">
    <property type="protein sequence ID" value="EFL43588.1"/>
    <property type="molecule type" value="Genomic_DNA"/>
</dbReference>
<dbReference type="Proteomes" id="UP000004431">
    <property type="component" value="Unassembled WGS sequence"/>
</dbReference>
<evidence type="ECO:0000313" key="8">
    <source>
        <dbReference type="Proteomes" id="UP000004431"/>
    </source>
</evidence>
<dbReference type="InterPro" id="IPR013785">
    <property type="entry name" value="Aldolase_TIM"/>
</dbReference>
<dbReference type="CDD" id="cd01335">
    <property type="entry name" value="Radical_SAM"/>
    <property type="match status" value="1"/>
</dbReference>
<dbReference type="RefSeq" id="WP_006304710.1">
    <property type="nucleotide sequence ID" value="NZ_AEDQ01000033.1"/>
</dbReference>
<dbReference type="Gene3D" id="3.20.20.70">
    <property type="entry name" value="Aldolase class I"/>
    <property type="match status" value="1"/>
</dbReference>
<accession>A0ABP2J352</accession>
<dbReference type="PANTHER" id="PTHR43075:SF1">
    <property type="entry name" value="FORMATE LYASE ACTIVATING ENZYME, PUTATIVE (AFU_ORTHOLOGUE AFUA_2G15630)-RELATED"/>
    <property type="match status" value="1"/>
</dbReference>
<dbReference type="InterPro" id="IPR007197">
    <property type="entry name" value="rSAM"/>
</dbReference>
<dbReference type="PANTHER" id="PTHR43075">
    <property type="entry name" value="FORMATE LYASE ACTIVATING ENZYME, PUTATIVE (AFU_ORTHOLOGUE AFUA_2G15630)-RELATED"/>
    <property type="match status" value="1"/>
</dbReference>
<sequence>MCAHAAAQDSGSNSANSGTNFVASNSANPSAHPKANVSATPHQPPCTSFDAPEVTFDSYTRCELCPRCCKAPRNRPQAGYCGCSNKLYIARAALHYWEEPPISGKAGSGAIFFTGCPLRCVFCQNLRISQEGYGKQITTARLAEIMLELQQQGALNINLVTPLHYAPHVRTAICMAKEAGLQLPIVCNTSGYEKPETVAAMADVIDIWLPDMKFYSPKLASALLATPNYPEYAQASLAVMLKSLRRKGGRKIEAKTGRMLQGIIVRHLVMPGHTDDSWNVLRTLWNMGHNEIDVSIMNQYTPNRRCRKQGGNLSHTLSNEEYESVLDYADGLGFEHMWWQQGGTVSESFIPEFDATGVVGKELVVQNK</sequence>
<feature type="domain" description="Radical SAM core" evidence="6">
    <location>
        <begin position="111"/>
        <end position="280"/>
    </location>
</feature>
<dbReference type="SUPFAM" id="SSF102114">
    <property type="entry name" value="Radical SAM enzymes"/>
    <property type="match status" value="1"/>
</dbReference>
<organism evidence="7 8">
    <name type="scientific">Fannyhessea vaginae PB189-T1-4</name>
    <dbReference type="NCBI Taxonomy" id="866774"/>
    <lineage>
        <taxon>Bacteria</taxon>
        <taxon>Bacillati</taxon>
        <taxon>Actinomycetota</taxon>
        <taxon>Coriobacteriia</taxon>
        <taxon>Coriobacteriales</taxon>
        <taxon>Atopobiaceae</taxon>
        <taxon>Fannyhessea</taxon>
    </lineage>
</organism>
<keyword evidence="4" id="KW-0411">Iron-sulfur</keyword>
<dbReference type="InterPro" id="IPR058240">
    <property type="entry name" value="rSAM_sf"/>
</dbReference>
<protein>
    <submittedName>
        <fullName evidence="7">Radical SAM domain protein</fullName>
    </submittedName>
</protein>
<dbReference type="SFLD" id="SFLDG01099">
    <property type="entry name" value="Uncharacterised_Radical_SAM_Su"/>
    <property type="match status" value="1"/>
</dbReference>
<dbReference type="Pfam" id="PF04055">
    <property type="entry name" value="Radical_SAM"/>
    <property type="match status" value="1"/>
</dbReference>
<evidence type="ECO:0000256" key="2">
    <source>
        <dbReference type="ARBA" id="ARBA00022723"/>
    </source>
</evidence>
<evidence type="ECO:0000313" key="7">
    <source>
        <dbReference type="EMBL" id="EFL43588.1"/>
    </source>
</evidence>
<name>A0ABP2J352_9ACTN</name>
<evidence type="ECO:0000259" key="6">
    <source>
        <dbReference type="Pfam" id="PF04055"/>
    </source>
</evidence>
<comment type="caution">
    <text evidence="7">The sequence shown here is derived from an EMBL/GenBank/DDBJ whole genome shotgun (WGS) entry which is preliminary data.</text>
</comment>
<evidence type="ECO:0000256" key="5">
    <source>
        <dbReference type="SAM" id="MobiDB-lite"/>
    </source>
</evidence>